<dbReference type="Proteomes" id="UP001224890">
    <property type="component" value="Unassembled WGS sequence"/>
</dbReference>
<protein>
    <submittedName>
        <fullName evidence="2">Uncharacterized protein</fullName>
    </submittedName>
</protein>
<evidence type="ECO:0000256" key="1">
    <source>
        <dbReference type="SAM" id="MobiDB-lite"/>
    </source>
</evidence>
<feature type="compositionally biased region" description="Polar residues" evidence="1">
    <location>
        <begin position="117"/>
        <end position="130"/>
    </location>
</feature>
<sequence>MVLALIKGGYHSSQPTNGYTSPPGEGFHTPSKSGKIAGLPPYPGTILAKSLSSLRRICDEDLRGKAAAGSEMPPRVGCNTCSSHATSRCFLPITAFCTRHTRHTHHHRPCRTTSRTAITSPSTPGFTMSSAGGPPVADEAGFTNLLRQLPLMAWLEPRSRSGVTAGDFGESWLSCSGTTSLVGTPPQRLQKDIAQRIGPLGEMICLPELRSKRERTRLRKRV</sequence>
<evidence type="ECO:0000313" key="2">
    <source>
        <dbReference type="EMBL" id="KAK1690255.1"/>
    </source>
</evidence>
<accession>A0AAJ0ATW4</accession>
<dbReference type="EMBL" id="JAHMHR010000006">
    <property type="protein sequence ID" value="KAK1690255.1"/>
    <property type="molecule type" value="Genomic_DNA"/>
</dbReference>
<keyword evidence="3" id="KW-1185">Reference proteome</keyword>
<feature type="region of interest" description="Disordered" evidence="1">
    <location>
        <begin position="13"/>
        <end position="33"/>
    </location>
</feature>
<feature type="region of interest" description="Disordered" evidence="1">
    <location>
        <begin position="108"/>
        <end position="134"/>
    </location>
</feature>
<dbReference type="GeneID" id="85451464"/>
<proteinExistence type="predicted"/>
<name>A0AAJ0ATW4_9PEZI</name>
<organism evidence="2 3">
    <name type="scientific">Colletotrichum godetiae</name>
    <dbReference type="NCBI Taxonomy" id="1209918"/>
    <lineage>
        <taxon>Eukaryota</taxon>
        <taxon>Fungi</taxon>
        <taxon>Dikarya</taxon>
        <taxon>Ascomycota</taxon>
        <taxon>Pezizomycotina</taxon>
        <taxon>Sordariomycetes</taxon>
        <taxon>Hypocreomycetidae</taxon>
        <taxon>Glomerellales</taxon>
        <taxon>Glomerellaceae</taxon>
        <taxon>Colletotrichum</taxon>
        <taxon>Colletotrichum acutatum species complex</taxon>
    </lineage>
</organism>
<evidence type="ECO:0000313" key="3">
    <source>
        <dbReference type="Proteomes" id="UP001224890"/>
    </source>
</evidence>
<comment type="caution">
    <text evidence="2">The sequence shown here is derived from an EMBL/GenBank/DDBJ whole genome shotgun (WGS) entry which is preliminary data.</text>
</comment>
<gene>
    <name evidence="2" type="ORF">BDP55DRAFT_343369</name>
</gene>
<reference evidence="2" key="1">
    <citation type="submission" date="2021-06" db="EMBL/GenBank/DDBJ databases">
        <title>Comparative genomics, transcriptomics and evolutionary studies reveal genomic signatures of adaptation to plant cell wall in hemibiotrophic fungi.</title>
        <authorList>
            <consortium name="DOE Joint Genome Institute"/>
            <person name="Baroncelli R."/>
            <person name="Diaz J.F."/>
            <person name="Benocci T."/>
            <person name="Peng M."/>
            <person name="Battaglia E."/>
            <person name="Haridas S."/>
            <person name="Andreopoulos W."/>
            <person name="Labutti K."/>
            <person name="Pangilinan J."/>
            <person name="Floch G.L."/>
            <person name="Makela M.R."/>
            <person name="Henrissat B."/>
            <person name="Grigoriev I.V."/>
            <person name="Crouch J.A."/>
            <person name="De Vries R.P."/>
            <person name="Sukno S.A."/>
            <person name="Thon M.R."/>
        </authorList>
    </citation>
    <scope>NUCLEOTIDE SEQUENCE</scope>
    <source>
        <strain evidence="2">CBS 193.32</strain>
    </source>
</reference>
<dbReference type="AlphaFoldDB" id="A0AAJ0ATW4"/>
<dbReference type="RefSeq" id="XP_060433950.1">
    <property type="nucleotide sequence ID" value="XM_060566938.1"/>
</dbReference>